<sequence length="374" mass="38953">MITPTDEQRQLRATVRDFLAATCSYEHLLAQTAQPAGFDRAAWRRAAAELGLPGIAVPEQYGGSGFSPAELVWILVESGRALCPAPLFSSVVLATTALLASGDDDACRELLPGIVAGERTATVAVSERRPGWTPAGVAATATGTGRTRRLRGTKTAVVDAHTADDLLVAARTGEGVSLLRVARTAPGVAITPRPGIDVTRRLCDVVLDDAPARLVGEEGAGRRTLEQVRDTALAALAAEAVGGMARLTDLAAEHARTREQFGAPIGSFQAVKHRVADMVVAADLGERAAETLAWALGTDDGQFPLVAAALFAHNADAYVAVAESALQVLGGIGFTAEHPAHLYLKRARAGRALLGTPAEHRARIAPAILEVPAS</sequence>
<comment type="similarity">
    <text evidence="2">Belongs to the acyl-CoA dehydrogenase family.</text>
</comment>
<dbReference type="Gene3D" id="1.10.540.10">
    <property type="entry name" value="Acyl-CoA dehydrogenase/oxidase, N-terminal domain"/>
    <property type="match status" value="1"/>
</dbReference>
<dbReference type="InterPro" id="IPR046373">
    <property type="entry name" value="Acyl-CoA_Oxase/DH_mid-dom_sf"/>
</dbReference>
<keyword evidence="9" id="KW-1185">Reference proteome</keyword>
<name>A0ABX0ZSP9_9ACTN</name>
<proteinExistence type="inferred from homology"/>
<dbReference type="InterPro" id="IPR013786">
    <property type="entry name" value="AcylCoA_DH/ox_N"/>
</dbReference>
<dbReference type="PANTHER" id="PTHR43884">
    <property type="entry name" value="ACYL-COA DEHYDROGENASE"/>
    <property type="match status" value="1"/>
</dbReference>
<evidence type="ECO:0000313" key="8">
    <source>
        <dbReference type="EMBL" id="NJP44626.1"/>
    </source>
</evidence>
<evidence type="ECO:0000259" key="7">
    <source>
        <dbReference type="Pfam" id="PF02771"/>
    </source>
</evidence>
<evidence type="ECO:0000259" key="6">
    <source>
        <dbReference type="Pfam" id="PF00441"/>
    </source>
</evidence>
<evidence type="ECO:0000256" key="1">
    <source>
        <dbReference type="ARBA" id="ARBA00001974"/>
    </source>
</evidence>
<dbReference type="InterPro" id="IPR036250">
    <property type="entry name" value="AcylCo_DH-like_C"/>
</dbReference>
<organism evidence="8 9">
    <name type="scientific">Actinacidiphila epipremni</name>
    <dbReference type="NCBI Taxonomy" id="2053013"/>
    <lineage>
        <taxon>Bacteria</taxon>
        <taxon>Bacillati</taxon>
        <taxon>Actinomycetota</taxon>
        <taxon>Actinomycetes</taxon>
        <taxon>Kitasatosporales</taxon>
        <taxon>Streptomycetaceae</taxon>
        <taxon>Actinacidiphila</taxon>
    </lineage>
</organism>
<keyword evidence="4" id="KW-0274">FAD</keyword>
<dbReference type="Gene3D" id="2.40.110.10">
    <property type="entry name" value="Butyryl-CoA Dehydrogenase, subunit A, domain 2"/>
    <property type="match status" value="1"/>
</dbReference>
<evidence type="ECO:0000256" key="5">
    <source>
        <dbReference type="ARBA" id="ARBA00023002"/>
    </source>
</evidence>
<dbReference type="Proteomes" id="UP000734511">
    <property type="component" value="Unassembled WGS sequence"/>
</dbReference>
<dbReference type="Pfam" id="PF02771">
    <property type="entry name" value="Acyl-CoA_dh_N"/>
    <property type="match status" value="1"/>
</dbReference>
<dbReference type="InterPro" id="IPR009100">
    <property type="entry name" value="AcylCoA_DH/oxidase_NM_dom_sf"/>
</dbReference>
<keyword evidence="3" id="KW-0285">Flavoprotein</keyword>
<dbReference type="SUPFAM" id="SSF56645">
    <property type="entry name" value="Acyl-CoA dehydrogenase NM domain-like"/>
    <property type="match status" value="1"/>
</dbReference>
<comment type="caution">
    <text evidence="8">The sequence shown here is derived from an EMBL/GenBank/DDBJ whole genome shotgun (WGS) entry which is preliminary data.</text>
</comment>
<feature type="domain" description="Acyl-CoA dehydrogenase/oxidase N-terminal" evidence="7">
    <location>
        <begin position="5"/>
        <end position="118"/>
    </location>
</feature>
<dbReference type="InterPro" id="IPR009075">
    <property type="entry name" value="AcylCo_DH/oxidase_C"/>
</dbReference>
<dbReference type="InterPro" id="IPR037069">
    <property type="entry name" value="AcylCoA_DH/ox_N_sf"/>
</dbReference>
<comment type="cofactor">
    <cofactor evidence="1">
        <name>FAD</name>
        <dbReference type="ChEBI" id="CHEBI:57692"/>
    </cofactor>
</comment>
<keyword evidence="5" id="KW-0560">Oxidoreductase</keyword>
<dbReference type="EMBL" id="JAATEJ010000010">
    <property type="protein sequence ID" value="NJP44626.1"/>
    <property type="molecule type" value="Genomic_DNA"/>
</dbReference>
<evidence type="ECO:0000313" key="9">
    <source>
        <dbReference type="Proteomes" id="UP000734511"/>
    </source>
</evidence>
<evidence type="ECO:0000256" key="2">
    <source>
        <dbReference type="ARBA" id="ARBA00009347"/>
    </source>
</evidence>
<dbReference type="SUPFAM" id="SSF47203">
    <property type="entry name" value="Acyl-CoA dehydrogenase C-terminal domain-like"/>
    <property type="match status" value="1"/>
</dbReference>
<reference evidence="8 9" key="1">
    <citation type="submission" date="2020-03" db="EMBL/GenBank/DDBJ databases">
        <title>WGS of actinomycetes isolated from Thailand.</title>
        <authorList>
            <person name="Thawai C."/>
        </authorList>
    </citation>
    <scope>NUCLEOTIDE SEQUENCE [LARGE SCALE GENOMIC DNA]</scope>
    <source>
        <strain evidence="8 9">PRB2-1</strain>
    </source>
</reference>
<evidence type="ECO:0000256" key="3">
    <source>
        <dbReference type="ARBA" id="ARBA00022630"/>
    </source>
</evidence>
<evidence type="ECO:0000256" key="4">
    <source>
        <dbReference type="ARBA" id="ARBA00022827"/>
    </source>
</evidence>
<gene>
    <name evidence="8" type="ORF">HCN08_14665</name>
</gene>
<accession>A0ABX0ZSP9</accession>
<dbReference type="RefSeq" id="WP_167983497.1">
    <property type="nucleotide sequence ID" value="NZ_JAATEJ010000010.1"/>
</dbReference>
<dbReference type="Pfam" id="PF00441">
    <property type="entry name" value="Acyl-CoA_dh_1"/>
    <property type="match status" value="1"/>
</dbReference>
<protein>
    <submittedName>
        <fullName evidence="8">Acyl-CoA/acyl-ACP dehydrogenase</fullName>
    </submittedName>
</protein>
<dbReference type="PANTHER" id="PTHR43884:SF20">
    <property type="entry name" value="ACYL-COA DEHYDROGENASE FADE28"/>
    <property type="match status" value="1"/>
</dbReference>
<feature type="domain" description="Acyl-CoA dehydrogenase/oxidase C-terminal" evidence="6">
    <location>
        <begin position="235"/>
        <end position="368"/>
    </location>
</feature>
<dbReference type="CDD" id="cd00567">
    <property type="entry name" value="ACAD"/>
    <property type="match status" value="1"/>
</dbReference>
<dbReference type="Gene3D" id="1.20.140.10">
    <property type="entry name" value="Butyryl-CoA Dehydrogenase, subunit A, domain 3"/>
    <property type="match status" value="1"/>
</dbReference>